<dbReference type="InterPro" id="IPR020785">
    <property type="entry name" value="Ribosomal_uL11_CS"/>
</dbReference>
<dbReference type="CDD" id="cd00349">
    <property type="entry name" value="Ribosomal_L11"/>
    <property type="match status" value="1"/>
</dbReference>
<feature type="domain" description="Large ribosomal subunit protein uL11 C-terminal" evidence="7">
    <location>
        <begin position="219"/>
        <end position="288"/>
    </location>
</feature>
<dbReference type="GO" id="GO:0006412">
    <property type="term" value="P:translation"/>
    <property type="evidence" value="ECO:0007669"/>
    <property type="project" value="InterPro"/>
</dbReference>
<dbReference type="FunFam" id="1.10.10.250:FF:000002">
    <property type="entry name" value="60S ribosomal protein L12"/>
    <property type="match status" value="1"/>
</dbReference>
<evidence type="ECO:0000256" key="3">
    <source>
        <dbReference type="ARBA" id="ARBA00022980"/>
    </source>
</evidence>
<dbReference type="SMART" id="SM00649">
    <property type="entry name" value="RL11"/>
    <property type="match status" value="1"/>
</dbReference>
<evidence type="ECO:0000259" key="7">
    <source>
        <dbReference type="Pfam" id="PF00298"/>
    </source>
</evidence>
<dbReference type="InterPro" id="IPR000911">
    <property type="entry name" value="Ribosomal_uL11"/>
</dbReference>
<evidence type="ECO:0000256" key="6">
    <source>
        <dbReference type="SAM" id="Phobius"/>
    </source>
</evidence>
<dbReference type="GO" id="GO:0070180">
    <property type="term" value="F:large ribosomal subunit rRNA binding"/>
    <property type="evidence" value="ECO:0007669"/>
    <property type="project" value="TreeGrafter"/>
</dbReference>
<keyword evidence="2" id="KW-0694">RNA-binding</keyword>
<dbReference type="GO" id="GO:0003729">
    <property type="term" value="F:mRNA binding"/>
    <property type="evidence" value="ECO:0007669"/>
    <property type="project" value="UniProtKB-ARBA"/>
</dbReference>
<dbReference type="EMBL" id="JAAWWB010000036">
    <property type="protein sequence ID" value="KAG6740096.1"/>
    <property type="molecule type" value="Genomic_DNA"/>
</dbReference>
<comment type="caution">
    <text evidence="9">The sequence shown here is derived from an EMBL/GenBank/DDBJ whole genome shotgun (WGS) entry which is preliminary data.</text>
</comment>
<evidence type="ECO:0000313" key="9">
    <source>
        <dbReference type="EMBL" id="KAG6740096.1"/>
    </source>
</evidence>
<keyword evidence="4 5" id="KW-0687">Ribonucleoprotein</keyword>
<protein>
    <recommendedName>
        <fullName evidence="11">60S ribosomal protein L12</fullName>
    </recommendedName>
</protein>
<accession>A0A8X7XWT2</accession>
<keyword evidence="10" id="KW-1185">Reference proteome</keyword>
<feature type="transmembrane region" description="Helical" evidence="6">
    <location>
        <begin position="111"/>
        <end position="134"/>
    </location>
</feature>
<dbReference type="AlphaFoldDB" id="A0A8X7XWT2"/>
<evidence type="ECO:0000256" key="5">
    <source>
        <dbReference type="RuleBase" id="RU003978"/>
    </source>
</evidence>
<evidence type="ECO:0000256" key="4">
    <source>
        <dbReference type="ARBA" id="ARBA00023274"/>
    </source>
</evidence>
<sequence length="309" mass="33653">MKRGKQIGQPVRRPKLGVSLQHEYTLLFLEILASLFIFSVFADNSLLASKLERVEGSWFSLILDGIGLLVGTHSIWVLSLGFRALFYALISNSSLQSNHRAISQRKDILEVMTRITFGRVFSIVLKSGLLGGYIQAASSNREAKMPPKFDPSQVVDVYVRVTGGEVGAASSLAPKIGPLGLSPKKIGEDIAKETAKDWKGLRVTVKLTVQNRQAKVTVVPSAAALVIKALKEPERDRKKTKNIKHNGNISLDDVIEIAKVMSVRSMAKDLSGTVKEILGTCVSVGCTVDGKDPKDLQQEITDGDVEISE</sequence>
<evidence type="ECO:0008006" key="11">
    <source>
        <dbReference type="Google" id="ProtNLM"/>
    </source>
</evidence>
<dbReference type="OrthoDB" id="814754at2759"/>
<evidence type="ECO:0000256" key="2">
    <source>
        <dbReference type="ARBA" id="ARBA00022730"/>
    </source>
</evidence>
<keyword evidence="2" id="KW-0699">rRNA-binding</keyword>
<evidence type="ECO:0000256" key="1">
    <source>
        <dbReference type="ARBA" id="ARBA00010537"/>
    </source>
</evidence>
<organism evidence="9 10">
    <name type="scientific">Populus tomentosa</name>
    <name type="common">Chinese white poplar</name>
    <dbReference type="NCBI Taxonomy" id="118781"/>
    <lineage>
        <taxon>Eukaryota</taxon>
        <taxon>Viridiplantae</taxon>
        <taxon>Streptophyta</taxon>
        <taxon>Embryophyta</taxon>
        <taxon>Tracheophyta</taxon>
        <taxon>Spermatophyta</taxon>
        <taxon>Magnoliopsida</taxon>
        <taxon>eudicotyledons</taxon>
        <taxon>Gunneridae</taxon>
        <taxon>Pentapetalae</taxon>
        <taxon>rosids</taxon>
        <taxon>fabids</taxon>
        <taxon>Malpighiales</taxon>
        <taxon>Salicaceae</taxon>
        <taxon>Saliceae</taxon>
        <taxon>Populus</taxon>
    </lineage>
</organism>
<comment type="similarity">
    <text evidence="1 5">Belongs to the universal ribosomal protein uL11 family.</text>
</comment>
<name>A0A8X7XWT2_POPTO</name>
<dbReference type="Proteomes" id="UP000886885">
    <property type="component" value="Chromosome 18D"/>
</dbReference>
<evidence type="ECO:0000259" key="8">
    <source>
        <dbReference type="Pfam" id="PF03946"/>
    </source>
</evidence>
<dbReference type="FunFam" id="3.30.1550.10:FF:000002">
    <property type="entry name" value="60S ribosomal protein L12"/>
    <property type="match status" value="1"/>
</dbReference>
<feature type="transmembrane region" description="Helical" evidence="6">
    <location>
        <begin position="21"/>
        <end position="42"/>
    </location>
</feature>
<reference evidence="9" key="1">
    <citation type="journal article" date="2020" name="bioRxiv">
        <title>Hybrid origin of Populus tomentosa Carr. identified through genome sequencing and phylogenomic analysis.</title>
        <authorList>
            <person name="An X."/>
            <person name="Gao K."/>
            <person name="Chen Z."/>
            <person name="Li J."/>
            <person name="Yang X."/>
            <person name="Yang X."/>
            <person name="Zhou J."/>
            <person name="Guo T."/>
            <person name="Zhao T."/>
            <person name="Huang S."/>
            <person name="Miao D."/>
            <person name="Khan W.U."/>
            <person name="Rao P."/>
            <person name="Ye M."/>
            <person name="Lei B."/>
            <person name="Liao W."/>
            <person name="Wang J."/>
            <person name="Ji L."/>
            <person name="Li Y."/>
            <person name="Guo B."/>
            <person name="Mustafa N.S."/>
            <person name="Li S."/>
            <person name="Yun Q."/>
            <person name="Keller S.R."/>
            <person name="Mao J."/>
            <person name="Zhang R."/>
            <person name="Strauss S.H."/>
        </authorList>
    </citation>
    <scope>NUCLEOTIDE SEQUENCE</scope>
    <source>
        <strain evidence="9">GM15</strain>
        <tissue evidence="9">Leaf</tissue>
    </source>
</reference>
<dbReference type="Pfam" id="PF03946">
    <property type="entry name" value="Ribosomal_L11_N"/>
    <property type="match status" value="1"/>
</dbReference>
<gene>
    <name evidence="9" type="ORF">POTOM_057733</name>
</gene>
<dbReference type="Pfam" id="PF00298">
    <property type="entry name" value="Ribosomal_L11"/>
    <property type="match status" value="1"/>
</dbReference>
<proteinExistence type="inferred from homology"/>
<dbReference type="InterPro" id="IPR020784">
    <property type="entry name" value="Ribosomal_uL11_N"/>
</dbReference>
<keyword evidence="6" id="KW-1133">Transmembrane helix</keyword>
<keyword evidence="3 5" id="KW-0689">Ribosomal protein</keyword>
<dbReference type="InterPro" id="IPR020783">
    <property type="entry name" value="Ribosomal_uL11_C"/>
</dbReference>
<dbReference type="GO" id="GO:0003735">
    <property type="term" value="F:structural constituent of ribosome"/>
    <property type="evidence" value="ECO:0007669"/>
    <property type="project" value="InterPro"/>
</dbReference>
<feature type="domain" description="Large ribosomal subunit protein uL11 N-terminal" evidence="8">
    <location>
        <begin position="157"/>
        <end position="214"/>
    </location>
</feature>
<dbReference type="GO" id="GO:0022625">
    <property type="term" value="C:cytosolic large ribosomal subunit"/>
    <property type="evidence" value="ECO:0007669"/>
    <property type="project" value="TreeGrafter"/>
</dbReference>
<keyword evidence="6" id="KW-0812">Transmembrane</keyword>
<dbReference type="PANTHER" id="PTHR11661:SF44">
    <property type="entry name" value="LARGE RIBOSOMAL SUBUNIT PROTEIN UL11X"/>
    <property type="match status" value="1"/>
</dbReference>
<dbReference type="HAMAP" id="MF_00736">
    <property type="entry name" value="Ribosomal_uL11"/>
    <property type="match status" value="1"/>
</dbReference>
<evidence type="ECO:0000313" key="10">
    <source>
        <dbReference type="Proteomes" id="UP000886885"/>
    </source>
</evidence>
<dbReference type="PROSITE" id="PS00359">
    <property type="entry name" value="RIBOSOMAL_L11"/>
    <property type="match status" value="1"/>
</dbReference>
<feature type="transmembrane region" description="Helical" evidence="6">
    <location>
        <begin position="62"/>
        <end position="90"/>
    </location>
</feature>
<dbReference type="PANTHER" id="PTHR11661">
    <property type="entry name" value="60S RIBOSOMAL PROTEIN L12"/>
    <property type="match status" value="1"/>
</dbReference>
<keyword evidence="6" id="KW-0472">Membrane</keyword>